<evidence type="ECO:0000313" key="5">
    <source>
        <dbReference type="Proteomes" id="UP001432222"/>
    </source>
</evidence>
<sequence>MRQRTLGERSIGAIGLGAMPLSVEGRPDPEAALTTLHAAIDAGVTLLDTADSYHWHAGEAGHNERLIARALAARSPADRANVLVATKGGRGRPGDGSWTVDGRPDHLRRAAEESLRRLGVAAIDLYQLHKPDPRVPWAESVGALRELLDAGKIRAAGISNVDEQQILTARELLGPGLVSVQNRFSPADRGSLPQLRLAERLGLSFLPWSPLGGLARSVLDDPADGVPARTAFHRVAEARGVSPQQVGLAWLLALSPAVVPIPGARRPASIRDSAAAAGLVLDADELAALNGPFTDSTYPAAPASPASPAASASRR</sequence>
<evidence type="ECO:0000256" key="2">
    <source>
        <dbReference type="SAM" id="MobiDB-lite"/>
    </source>
</evidence>
<dbReference type="CDD" id="cd19088">
    <property type="entry name" value="AKR_AKR13B1"/>
    <property type="match status" value="1"/>
</dbReference>
<proteinExistence type="predicted"/>
<dbReference type="InterPro" id="IPR050791">
    <property type="entry name" value="Aldo-Keto_reductase"/>
</dbReference>
<name>A0ABZ1UAN1_9ACTN</name>
<dbReference type="RefSeq" id="WP_328958637.1">
    <property type="nucleotide sequence ID" value="NZ_CP108110.1"/>
</dbReference>
<accession>A0ABZ1UAN1</accession>
<dbReference type="InterPro" id="IPR023210">
    <property type="entry name" value="NADP_OxRdtase_dom"/>
</dbReference>
<gene>
    <name evidence="4" type="ORF">OHA16_36930</name>
</gene>
<protein>
    <submittedName>
        <fullName evidence="4">Aldo/keto reductase</fullName>
    </submittedName>
</protein>
<evidence type="ECO:0000259" key="3">
    <source>
        <dbReference type="Pfam" id="PF00248"/>
    </source>
</evidence>
<reference evidence="4" key="1">
    <citation type="submission" date="2022-10" db="EMBL/GenBank/DDBJ databases">
        <title>The complete genomes of actinobacterial strains from the NBC collection.</title>
        <authorList>
            <person name="Joergensen T.S."/>
            <person name="Alvarez Arevalo M."/>
            <person name="Sterndorff E.B."/>
            <person name="Faurdal D."/>
            <person name="Vuksanovic O."/>
            <person name="Mourched A.-S."/>
            <person name="Charusanti P."/>
            <person name="Shaw S."/>
            <person name="Blin K."/>
            <person name="Weber T."/>
        </authorList>
    </citation>
    <scope>NUCLEOTIDE SEQUENCE</scope>
    <source>
        <strain evidence="4">NBC_00222</strain>
    </source>
</reference>
<dbReference type="Proteomes" id="UP001432222">
    <property type="component" value="Chromosome"/>
</dbReference>
<feature type="compositionally biased region" description="Low complexity" evidence="2">
    <location>
        <begin position="299"/>
        <end position="315"/>
    </location>
</feature>
<dbReference type="Gene3D" id="3.20.20.100">
    <property type="entry name" value="NADP-dependent oxidoreductase domain"/>
    <property type="match status" value="1"/>
</dbReference>
<keyword evidence="1" id="KW-0560">Oxidoreductase</keyword>
<dbReference type="PANTHER" id="PTHR43625:SF40">
    <property type="entry name" value="ALDO-KETO REDUCTASE YAKC [NADP(+)]"/>
    <property type="match status" value="1"/>
</dbReference>
<dbReference type="SUPFAM" id="SSF51430">
    <property type="entry name" value="NAD(P)-linked oxidoreductase"/>
    <property type="match status" value="1"/>
</dbReference>
<evidence type="ECO:0000313" key="4">
    <source>
        <dbReference type="EMBL" id="WUQ88086.1"/>
    </source>
</evidence>
<organism evidence="4 5">
    <name type="scientific">Kitasatospora purpeofusca</name>
    <dbReference type="NCBI Taxonomy" id="67352"/>
    <lineage>
        <taxon>Bacteria</taxon>
        <taxon>Bacillati</taxon>
        <taxon>Actinomycetota</taxon>
        <taxon>Actinomycetes</taxon>
        <taxon>Kitasatosporales</taxon>
        <taxon>Streptomycetaceae</taxon>
        <taxon>Kitasatospora</taxon>
    </lineage>
</organism>
<dbReference type="PANTHER" id="PTHR43625">
    <property type="entry name" value="AFLATOXIN B1 ALDEHYDE REDUCTASE"/>
    <property type="match status" value="1"/>
</dbReference>
<dbReference type="Pfam" id="PF00248">
    <property type="entry name" value="Aldo_ket_red"/>
    <property type="match status" value="1"/>
</dbReference>
<dbReference type="InterPro" id="IPR036812">
    <property type="entry name" value="NAD(P)_OxRdtase_dom_sf"/>
</dbReference>
<keyword evidence="5" id="KW-1185">Reference proteome</keyword>
<dbReference type="EMBL" id="CP108110">
    <property type="protein sequence ID" value="WUQ88086.1"/>
    <property type="molecule type" value="Genomic_DNA"/>
</dbReference>
<feature type="domain" description="NADP-dependent oxidoreductase" evidence="3">
    <location>
        <begin position="13"/>
        <end position="289"/>
    </location>
</feature>
<feature type="region of interest" description="Disordered" evidence="2">
    <location>
        <begin position="294"/>
        <end position="315"/>
    </location>
</feature>
<evidence type="ECO:0000256" key="1">
    <source>
        <dbReference type="ARBA" id="ARBA00023002"/>
    </source>
</evidence>